<accession>A0A9W9XJP3</accession>
<dbReference type="AlphaFoldDB" id="A0A9W9XJP3"/>
<comment type="caution">
    <text evidence="2">The sequence shown here is derived from an EMBL/GenBank/DDBJ whole genome shotgun (WGS) entry which is preliminary data.</text>
</comment>
<proteinExistence type="predicted"/>
<reference evidence="2" key="2">
    <citation type="journal article" date="2023" name="IMA Fungus">
        <title>Comparative genomic study of the Penicillium genus elucidates a diverse pangenome and 15 lateral gene transfer events.</title>
        <authorList>
            <person name="Petersen C."/>
            <person name="Sorensen T."/>
            <person name="Nielsen M.R."/>
            <person name="Sondergaard T.E."/>
            <person name="Sorensen J.L."/>
            <person name="Fitzpatrick D.A."/>
            <person name="Frisvad J.C."/>
            <person name="Nielsen K.L."/>
        </authorList>
    </citation>
    <scope>NUCLEOTIDE SEQUENCE</scope>
    <source>
        <strain evidence="2">IBT 29495</strain>
    </source>
</reference>
<name>A0A9W9XJP3_9EURO</name>
<feature type="region of interest" description="Disordered" evidence="1">
    <location>
        <begin position="89"/>
        <end position="112"/>
    </location>
</feature>
<feature type="compositionally biased region" description="Basic and acidic residues" evidence="1">
    <location>
        <begin position="34"/>
        <end position="46"/>
    </location>
</feature>
<dbReference type="EMBL" id="JAPWDS010000006">
    <property type="protein sequence ID" value="KAJ5493875.1"/>
    <property type="molecule type" value="Genomic_DNA"/>
</dbReference>
<gene>
    <name evidence="2" type="ORF">N7463_009962</name>
</gene>
<reference evidence="2" key="1">
    <citation type="submission" date="2022-12" db="EMBL/GenBank/DDBJ databases">
        <authorList>
            <person name="Petersen C."/>
        </authorList>
    </citation>
    <scope>NUCLEOTIDE SEQUENCE</scope>
    <source>
        <strain evidence="2">IBT 29495</strain>
    </source>
</reference>
<evidence type="ECO:0000313" key="3">
    <source>
        <dbReference type="Proteomes" id="UP001149954"/>
    </source>
</evidence>
<evidence type="ECO:0000313" key="2">
    <source>
        <dbReference type="EMBL" id="KAJ5493875.1"/>
    </source>
</evidence>
<sequence>MSHSSKAKNAANAKQGAFQPSVPREGPITTEGHPANEFDQRPEYHVRAFPSGSAPASDSYTGDPGDNYNLNINAEEEETTYTSAADTFMGATSGDVNRGLGRPMQGQTNTEVRHNCAHGRKKQTSGLEDRGIECHFAEQRNREREEAVVGGIRGHKVNRSSTECINASGW</sequence>
<protein>
    <submittedName>
        <fullName evidence="2">Uncharacterized protein</fullName>
    </submittedName>
</protein>
<keyword evidence="3" id="KW-1185">Reference proteome</keyword>
<organism evidence="2 3">
    <name type="scientific">Penicillium fimorum</name>
    <dbReference type="NCBI Taxonomy" id="1882269"/>
    <lineage>
        <taxon>Eukaryota</taxon>
        <taxon>Fungi</taxon>
        <taxon>Dikarya</taxon>
        <taxon>Ascomycota</taxon>
        <taxon>Pezizomycotina</taxon>
        <taxon>Eurotiomycetes</taxon>
        <taxon>Eurotiomycetidae</taxon>
        <taxon>Eurotiales</taxon>
        <taxon>Aspergillaceae</taxon>
        <taxon>Penicillium</taxon>
    </lineage>
</organism>
<dbReference type="Proteomes" id="UP001149954">
    <property type="component" value="Unassembled WGS sequence"/>
</dbReference>
<evidence type="ECO:0000256" key="1">
    <source>
        <dbReference type="SAM" id="MobiDB-lite"/>
    </source>
</evidence>
<dbReference type="OrthoDB" id="3260716at2759"/>
<feature type="region of interest" description="Disordered" evidence="1">
    <location>
        <begin position="1"/>
        <end position="70"/>
    </location>
</feature>